<evidence type="ECO:0000256" key="2">
    <source>
        <dbReference type="ARBA" id="ARBA00006826"/>
    </source>
</evidence>
<dbReference type="FunFam" id="2.30.29.30:FF:000024">
    <property type="entry name" value="Spectrin beta chain"/>
    <property type="match status" value="1"/>
</dbReference>
<dbReference type="InterPro" id="IPR002017">
    <property type="entry name" value="Spectrin_repeat"/>
</dbReference>
<dbReference type="SUPFAM" id="SSF46966">
    <property type="entry name" value="Spectrin repeat"/>
    <property type="match status" value="6"/>
</dbReference>
<dbReference type="CDD" id="cd21248">
    <property type="entry name" value="CH_SPTB_like_rpt2"/>
    <property type="match status" value="1"/>
</dbReference>
<dbReference type="Pfam" id="PF00435">
    <property type="entry name" value="Spectrin"/>
    <property type="match status" value="6"/>
</dbReference>
<dbReference type="InterPro" id="IPR036872">
    <property type="entry name" value="CH_dom_sf"/>
</dbReference>
<sequence>MVDTASYHQDQAYFDMSSATANGIQHPQTNGHDSQQDQNNFNIDQIAADFDLAGQDECNSSARMFERTRIQVLADERGHVQKKTFTKWVNSHLSRVGCRITDLYTDLADGRMLIRLLEILSGERLPKATRGKMRIHCLENVDKAIMFLQEQHVHLENIGAHDIVDGNSSLILGLIWTIILRFQIQDITIEEYESTETKSAKDALLLWCQMKTADYPNINVRNFTTSWKDGLAFCGLIHKHRPDLIPQFKTLTKDNPNHNLQLAFDICEKRLGISRLLDPEDINVEYIDEKSIITYIVTLYHYFSKMKNDSVQGRRLAKVIGSALDSEKMAHEYERLVSDLLAWIEQTIRSLNDRQFPNSLLRVQEKLVEFNRYRVMDKPGRFAEKGNLEVLLFTLQSKERANQQIPYQPREGKMISDINRAWENLERAEHERELALREEILRQERLEQLATKFNRKAGLREKWLTDSEKLVASDQFGTDLTSVEAAFKKQEAIQTDIAAFEERLQNIMAIANELKTEDYHDYSTIEARKKNVEMHWEYLVSLVTKRRQCLELAYNLQRVFQEMQYIFEWITDLKWRLKSDDIEKYIMSADDLLQRHSLIEADIYIIDERLKRAITDADEYLNPDVNIDGYRPATPEEIEIRIHNLQKAYEELIELARKRRELLEQAKVLSKFYSDIGDAELWIDEKQQTMTSPDMGHDVNSTDSLLGKHKLVETDMTTRISKCTCYIIIQILLAQDIQRIQQESKRLNGRYAGEKETEIKQKEIDVLTQWKLLQQFVDQRKRLLNDYEDLHRFFNLTRDLNMWMDVMIRQMNNSLKPRDVSGVDLLMNNHQSLKAEIDARQENFTMCINLGKDLINRRHARSSEVKDKCVQLSMLRDHLEDTWHERWEYLQVILEVYQFARDASIAETWLIAQESYLANEELGETLDQVENLIKRHEQFEKSLMAQEDRFNALRNLTTLEKKRQLPPSEPRQSRLPIYLEEFKTWEERDAERPSTSPDKSTKIKSTIIEEKTVTDSSGRPTTLPGKQRSSQEYESVSGKQRRSDSATRLPTIKEGFLSRKHEWEGHERKATHRAWEKFYCALTSNRLSFYKDSKHLKAGRTVSDDLIFDLSTNVSQATDYRKKPNVFRLKLTGGNEYLFHAKDDIEMNEWITSINNCISSLSTIPSTTITTAHMPSIALTSPPPAVTSSSSSSSSPKHQQQQQQQQPVMTTSSSGVEMTQAPTSTEQKSRTLPLQSSTSVESGSTQQATSGKKKSGGFFSMKRK</sequence>
<keyword evidence="6" id="KW-0009">Actin-binding</keyword>
<dbReference type="InterPro" id="IPR018159">
    <property type="entry name" value="Spectrin/alpha-actinin"/>
</dbReference>
<feature type="domain" description="PH" evidence="10">
    <location>
        <begin position="1050"/>
        <end position="1159"/>
    </location>
</feature>
<evidence type="ECO:0000313" key="13">
    <source>
        <dbReference type="Proteomes" id="UP000663864"/>
    </source>
</evidence>
<dbReference type="GO" id="GO:0005856">
    <property type="term" value="C:cytoskeleton"/>
    <property type="evidence" value="ECO:0007669"/>
    <property type="project" value="UniProtKB-SubCell"/>
</dbReference>
<protein>
    <recommendedName>
        <fullName evidence="14">Spectrin beta chain</fullName>
    </recommendedName>
</protein>
<reference evidence="12" key="1">
    <citation type="submission" date="2021-02" db="EMBL/GenBank/DDBJ databases">
        <authorList>
            <person name="Nowell W R."/>
        </authorList>
    </citation>
    <scope>NUCLEOTIDE SEQUENCE</scope>
</reference>
<feature type="coiled-coil region" evidence="8">
    <location>
        <begin position="919"/>
        <end position="949"/>
    </location>
</feature>
<dbReference type="PROSITE" id="PS00019">
    <property type="entry name" value="ACTININ_1"/>
    <property type="match status" value="1"/>
</dbReference>
<name>A0A815AJ58_9BILA</name>
<comment type="subcellular location">
    <subcellularLocation>
        <location evidence="1">Cytoplasm</location>
        <location evidence="1">Cytoskeleton</location>
    </subcellularLocation>
</comment>
<organism evidence="12 13">
    <name type="scientific">Rotaria sordida</name>
    <dbReference type="NCBI Taxonomy" id="392033"/>
    <lineage>
        <taxon>Eukaryota</taxon>
        <taxon>Metazoa</taxon>
        <taxon>Spiralia</taxon>
        <taxon>Gnathifera</taxon>
        <taxon>Rotifera</taxon>
        <taxon>Eurotatoria</taxon>
        <taxon>Bdelloidea</taxon>
        <taxon>Philodinida</taxon>
        <taxon>Philodinidae</taxon>
        <taxon>Rotaria</taxon>
    </lineage>
</organism>
<evidence type="ECO:0008006" key="14">
    <source>
        <dbReference type="Google" id="ProtNLM"/>
    </source>
</evidence>
<dbReference type="SMART" id="SM00233">
    <property type="entry name" value="PH"/>
    <property type="match status" value="1"/>
</dbReference>
<dbReference type="FunFam" id="1.10.418.10:FF:000004">
    <property type="entry name" value="Spectrin beta chain"/>
    <property type="match status" value="1"/>
</dbReference>
<keyword evidence="7" id="KW-0206">Cytoskeleton</keyword>
<evidence type="ECO:0000259" key="10">
    <source>
        <dbReference type="PROSITE" id="PS50003"/>
    </source>
</evidence>
<dbReference type="InterPro" id="IPR001715">
    <property type="entry name" value="CH_dom"/>
</dbReference>
<dbReference type="GO" id="GO:0005737">
    <property type="term" value="C:cytoplasm"/>
    <property type="evidence" value="ECO:0007669"/>
    <property type="project" value="UniProtKB-ARBA"/>
</dbReference>
<dbReference type="InterPro" id="IPR001589">
    <property type="entry name" value="Actinin_actin-bd_CS"/>
</dbReference>
<dbReference type="FunFam" id="1.20.58.60:FF:000011">
    <property type="entry name" value="Spectrin beta chain"/>
    <property type="match status" value="1"/>
</dbReference>
<dbReference type="Proteomes" id="UP000663864">
    <property type="component" value="Unassembled WGS sequence"/>
</dbReference>
<keyword evidence="3" id="KW-0117">Actin capping</keyword>
<dbReference type="PROSITE" id="PS50003">
    <property type="entry name" value="PH_DOMAIN"/>
    <property type="match status" value="1"/>
</dbReference>
<dbReference type="PROSITE" id="PS50021">
    <property type="entry name" value="CH"/>
    <property type="match status" value="2"/>
</dbReference>
<evidence type="ECO:0000256" key="1">
    <source>
        <dbReference type="ARBA" id="ARBA00004245"/>
    </source>
</evidence>
<dbReference type="PRINTS" id="PR00683">
    <property type="entry name" value="SPECTRINPH"/>
</dbReference>
<keyword evidence="5" id="KW-0677">Repeat</keyword>
<feature type="domain" description="Calponin-homology (CH)" evidence="11">
    <location>
        <begin position="79"/>
        <end position="183"/>
    </location>
</feature>
<dbReference type="CDD" id="cd10571">
    <property type="entry name" value="PH_beta_spectrin"/>
    <property type="match status" value="1"/>
</dbReference>
<dbReference type="GO" id="GO:0051693">
    <property type="term" value="P:actin filament capping"/>
    <property type="evidence" value="ECO:0007669"/>
    <property type="project" value="UniProtKB-KW"/>
</dbReference>
<evidence type="ECO:0000256" key="9">
    <source>
        <dbReference type="SAM" id="MobiDB-lite"/>
    </source>
</evidence>
<dbReference type="Gene3D" id="1.10.418.10">
    <property type="entry name" value="Calponin-like domain"/>
    <property type="match status" value="2"/>
</dbReference>
<dbReference type="GO" id="GO:0003779">
    <property type="term" value="F:actin binding"/>
    <property type="evidence" value="ECO:0007669"/>
    <property type="project" value="UniProtKB-KW"/>
</dbReference>
<evidence type="ECO:0000313" key="12">
    <source>
        <dbReference type="EMBL" id="CAF1257511.1"/>
    </source>
</evidence>
<dbReference type="CDD" id="cd00176">
    <property type="entry name" value="SPEC"/>
    <property type="match status" value="3"/>
</dbReference>
<keyword evidence="4" id="KW-0963">Cytoplasm</keyword>
<evidence type="ECO:0000259" key="11">
    <source>
        <dbReference type="PROSITE" id="PS50021"/>
    </source>
</evidence>
<evidence type="ECO:0000256" key="7">
    <source>
        <dbReference type="ARBA" id="ARBA00023212"/>
    </source>
</evidence>
<evidence type="ECO:0000256" key="3">
    <source>
        <dbReference type="ARBA" id="ARBA00022467"/>
    </source>
</evidence>
<accession>A0A815AJ58</accession>
<proteinExistence type="inferred from homology"/>
<dbReference type="SMART" id="SM00150">
    <property type="entry name" value="SPEC"/>
    <property type="match status" value="6"/>
</dbReference>
<dbReference type="AlphaFoldDB" id="A0A815AJ58"/>
<dbReference type="Pfam" id="PF00307">
    <property type="entry name" value="CH"/>
    <property type="match status" value="2"/>
</dbReference>
<evidence type="ECO:0000256" key="8">
    <source>
        <dbReference type="SAM" id="Coils"/>
    </source>
</evidence>
<feature type="compositionally biased region" description="Low complexity" evidence="9">
    <location>
        <begin position="1186"/>
        <end position="1214"/>
    </location>
</feature>
<evidence type="ECO:0000256" key="4">
    <source>
        <dbReference type="ARBA" id="ARBA00022490"/>
    </source>
</evidence>
<dbReference type="InterPro" id="IPR001849">
    <property type="entry name" value="PH_domain"/>
</dbReference>
<dbReference type="CDD" id="cd21246">
    <property type="entry name" value="CH_SPTB-like_rpt1"/>
    <property type="match status" value="1"/>
</dbReference>
<comment type="similarity">
    <text evidence="2">Belongs to the spectrin family.</text>
</comment>
<dbReference type="GO" id="GO:0016020">
    <property type="term" value="C:membrane"/>
    <property type="evidence" value="ECO:0007669"/>
    <property type="project" value="UniProtKB-ARBA"/>
</dbReference>
<feature type="domain" description="Calponin-homology (CH)" evidence="11">
    <location>
        <begin position="198"/>
        <end position="304"/>
    </location>
</feature>
<dbReference type="SUPFAM" id="SSF47576">
    <property type="entry name" value="Calponin-homology domain, CH-domain"/>
    <property type="match status" value="1"/>
</dbReference>
<feature type="region of interest" description="Disordered" evidence="9">
    <location>
        <begin position="1176"/>
        <end position="1264"/>
    </location>
</feature>
<feature type="region of interest" description="Disordered" evidence="9">
    <location>
        <begin position="986"/>
        <end position="1048"/>
    </location>
</feature>
<keyword evidence="8" id="KW-0175">Coiled coil</keyword>
<dbReference type="SMART" id="SM00033">
    <property type="entry name" value="CH"/>
    <property type="match status" value="2"/>
</dbReference>
<dbReference type="InterPro" id="IPR011993">
    <property type="entry name" value="PH-like_dom_sf"/>
</dbReference>
<dbReference type="EMBL" id="CAJNOT010001862">
    <property type="protein sequence ID" value="CAF1257511.1"/>
    <property type="molecule type" value="Genomic_DNA"/>
</dbReference>
<dbReference type="Gene3D" id="1.20.58.60">
    <property type="match status" value="4"/>
</dbReference>
<feature type="compositionally biased region" description="Polar residues" evidence="9">
    <location>
        <begin position="1215"/>
        <end position="1249"/>
    </location>
</feature>
<dbReference type="FunFam" id="1.20.58.60:FF:000172">
    <property type="entry name" value="Spectrin beta chain"/>
    <property type="match status" value="1"/>
</dbReference>
<comment type="caution">
    <text evidence="12">The sequence shown here is derived from an EMBL/GenBank/DDBJ whole genome shotgun (WGS) entry which is preliminary data.</text>
</comment>
<dbReference type="FunFam" id="1.10.418.10:FF:000001">
    <property type="entry name" value="Actinin alpha 1"/>
    <property type="match status" value="1"/>
</dbReference>
<evidence type="ECO:0000256" key="6">
    <source>
        <dbReference type="ARBA" id="ARBA00023203"/>
    </source>
</evidence>
<dbReference type="InterPro" id="IPR001605">
    <property type="entry name" value="PH_dom-spectrin-type"/>
</dbReference>
<dbReference type="Gene3D" id="2.30.29.30">
    <property type="entry name" value="Pleckstrin-homology domain (PH domain)/Phosphotyrosine-binding domain (PTB)"/>
    <property type="match status" value="1"/>
</dbReference>
<dbReference type="PANTHER" id="PTHR11915">
    <property type="entry name" value="SPECTRIN/FILAMIN RELATED CYTOSKELETAL PROTEIN"/>
    <property type="match status" value="1"/>
</dbReference>
<evidence type="ECO:0000256" key="5">
    <source>
        <dbReference type="ARBA" id="ARBA00022737"/>
    </source>
</evidence>
<dbReference type="SUPFAM" id="SSF50729">
    <property type="entry name" value="PH domain-like"/>
    <property type="match status" value="1"/>
</dbReference>
<gene>
    <name evidence="12" type="ORF">ZHD862_LOCUS25723</name>
</gene>
<dbReference type="GO" id="GO:0005543">
    <property type="term" value="F:phospholipid binding"/>
    <property type="evidence" value="ECO:0007669"/>
    <property type="project" value="InterPro"/>
</dbReference>
<dbReference type="PROSITE" id="PS00020">
    <property type="entry name" value="ACTININ_2"/>
    <property type="match status" value="1"/>
</dbReference>
<dbReference type="Pfam" id="PF00169">
    <property type="entry name" value="PH"/>
    <property type="match status" value="1"/>
</dbReference>
<feature type="compositionally biased region" description="Basic residues" evidence="9">
    <location>
        <begin position="1251"/>
        <end position="1264"/>
    </location>
</feature>
<feature type="compositionally biased region" description="Polar residues" evidence="9">
    <location>
        <begin position="1027"/>
        <end position="1038"/>
    </location>
</feature>